<dbReference type="SUPFAM" id="SSF51735">
    <property type="entry name" value="NAD(P)-binding Rossmann-fold domains"/>
    <property type="match status" value="1"/>
</dbReference>
<dbReference type="STRING" id="77044.A0A1S8A9S5"/>
<organism evidence="4">
    <name type="scientific">Rosellinia necatrix</name>
    <name type="common">White root-rot fungus</name>
    <dbReference type="NCBI Taxonomy" id="77044"/>
    <lineage>
        <taxon>Eukaryota</taxon>
        <taxon>Fungi</taxon>
        <taxon>Dikarya</taxon>
        <taxon>Ascomycota</taxon>
        <taxon>Pezizomycotina</taxon>
        <taxon>Sordariomycetes</taxon>
        <taxon>Xylariomycetidae</taxon>
        <taxon>Xylariales</taxon>
        <taxon>Xylariaceae</taxon>
        <taxon>Rosellinia</taxon>
    </lineage>
</organism>
<evidence type="ECO:0000313" key="4">
    <source>
        <dbReference type="EMBL" id="GAW26817.1"/>
    </source>
</evidence>
<dbReference type="OrthoDB" id="329835at2759"/>
<dbReference type="Proteomes" id="UP000054516">
    <property type="component" value="Unassembled WGS sequence"/>
</dbReference>
<proteinExistence type="predicted"/>
<protein>
    <submittedName>
        <fullName evidence="4">Putative polyketide synthase protein</fullName>
    </submittedName>
</protein>
<keyword evidence="2" id="KW-0597">Phosphoprotein</keyword>
<evidence type="ECO:0000256" key="2">
    <source>
        <dbReference type="ARBA" id="ARBA00022553"/>
    </source>
</evidence>
<dbReference type="InterPro" id="IPR036291">
    <property type="entry name" value="NAD(P)-bd_dom_sf"/>
</dbReference>
<evidence type="ECO:0000313" key="5">
    <source>
        <dbReference type="Proteomes" id="UP000054516"/>
    </source>
</evidence>
<gene>
    <name evidence="4" type="ORF">SAMD00023353_5000910</name>
</gene>
<sequence>MTYAQWPEGTRSKVAVSWNLHRLMPSDMDFLIFLSSLAGIYGSSSQCNYSAGHTFQDALAQARTSAGCFNGTSVSLDLGWMHDIGVISEREEYQVVRENSRDMKPVYAADLLVLLDHYCDPETPRPQSAQDSQLLVGTVTPKTIAPATSKQYTGS</sequence>
<dbReference type="InterPro" id="IPR013968">
    <property type="entry name" value="PKS_KR"/>
</dbReference>
<dbReference type="InterPro" id="IPR050091">
    <property type="entry name" value="PKS_NRPS_Biosynth_Enz"/>
</dbReference>
<dbReference type="GO" id="GO:0044550">
    <property type="term" value="P:secondary metabolite biosynthetic process"/>
    <property type="evidence" value="ECO:0007669"/>
    <property type="project" value="TreeGrafter"/>
</dbReference>
<dbReference type="PANTHER" id="PTHR43775">
    <property type="entry name" value="FATTY ACID SYNTHASE"/>
    <property type="match status" value="1"/>
</dbReference>
<reference evidence="4" key="1">
    <citation type="submission" date="2016-03" db="EMBL/GenBank/DDBJ databases">
        <title>Draft genome sequence of Rosellinia necatrix.</title>
        <authorList>
            <person name="Kanematsu S."/>
        </authorList>
    </citation>
    <scope>NUCLEOTIDE SEQUENCE [LARGE SCALE GENOMIC DNA]</scope>
    <source>
        <strain evidence="4">W97</strain>
    </source>
</reference>
<feature type="domain" description="Ketoreductase (KR)" evidence="3">
    <location>
        <begin position="1"/>
        <end position="81"/>
    </location>
</feature>
<dbReference type="Gene3D" id="3.40.50.720">
    <property type="entry name" value="NAD(P)-binding Rossmann-like Domain"/>
    <property type="match status" value="1"/>
</dbReference>
<dbReference type="GO" id="GO:0006633">
    <property type="term" value="P:fatty acid biosynthetic process"/>
    <property type="evidence" value="ECO:0007669"/>
    <property type="project" value="TreeGrafter"/>
</dbReference>
<keyword evidence="5" id="KW-1185">Reference proteome</keyword>
<name>A0A1S8A9S5_ROSNE</name>
<evidence type="ECO:0000256" key="1">
    <source>
        <dbReference type="ARBA" id="ARBA00022450"/>
    </source>
</evidence>
<dbReference type="EMBL" id="DF977495">
    <property type="protein sequence ID" value="GAW26817.1"/>
    <property type="molecule type" value="Genomic_DNA"/>
</dbReference>
<dbReference type="AlphaFoldDB" id="A0A1S8A9S5"/>
<evidence type="ECO:0000259" key="3">
    <source>
        <dbReference type="Pfam" id="PF08659"/>
    </source>
</evidence>
<dbReference type="GO" id="GO:0004312">
    <property type="term" value="F:fatty acid synthase activity"/>
    <property type="evidence" value="ECO:0007669"/>
    <property type="project" value="TreeGrafter"/>
</dbReference>
<accession>A0A1S8A9S5</accession>
<dbReference type="Pfam" id="PF08659">
    <property type="entry name" value="KR"/>
    <property type="match status" value="1"/>
</dbReference>
<dbReference type="PANTHER" id="PTHR43775:SF29">
    <property type="entry name" value="ASPERFURANONE POLYKETIDE SYNTHASE AFOG-RELATED"/>
    <property type="match status" value="1"/>
</dbReference>
<keyword evidence="1" id="KW-0596">Phosphopantetheine</keyword>